<name>A0A0P9ELQ3_RHOGW</name>
<dbReference type="AlphaFoldDB" id="A0A0P9ELQ3"/>
<dbReference type="GO" id="GO:0005762">
    <property type="term" value="C:mitochondrial large ribosomal subunit"/>
    <property type="evidence" value="ECO:0007669"/>
    <property type="project" value="TreeGrafter"/>
</dbReference>
<dbReference type="Pfam" id="PF08561">
    <property type="entry name" value="Ribosomal_L37"/>
    <property type="match status" value="1"/>
</dbReference>
<gene>
    <name evidence="9" type="ORF">RHOBADRAFT_46727</name>
</gene>
<dbReference type="PANTHER" id="PTHR28595:SF1">
    <property type="entry name" value="LARGE RIBOSOMAL SUBUNIT PROTEIN ML54"/>
    <property type="match status" value="1"/>
</dbReference>
<dbReference type="PANTHER" id="PTHR28595">
    <property type="entry name" value="39S RIBOSOMAL PROTEIN L54, MITOCHONDRIAL"/>
    <property type="match status" value="1"/>
</dbReference>
<feature type="compositionally biased region" description="Basic and acidic residues" evidence="8">
    <location>
        <begin position="100"/>
        <end position="118"/>
    </location>
</feature>
<dbReference type="InterPro" id="IPR013870">
    <property type="entry name" value="Ribosomal_mL54"/>
</dbReference>
<dbReference type="GeneID" id="28975291"/>
<accession>A0A0P9ELQ3</accession>
<organism evidence="9 10">
    <name type="scientific">Rhodotorula graminis (strain WP1)</name>
    <dbReference type="NCBI Taxonomy" id="578459"/>
    <lineage>
        <taxon>Eukaryota</taxon>
        <taxon>Fungi</taxon>
        <taxon>Dikarya</taxon>
        <taxon>Basidiomycota</taxon>
        <taxon>Pucciniomycotina</taxon>
        <taxon>Microbotryomycetes</taxon>
        <taxon>Sporidiobolales</taxon>
        <taxon>Sporidiobolaceae</taxon>
        <taxon>Rhodotorula</taxon>
    </lineage>
</organism>
<feature type="region of interest" description="Disordered" evidence="8">
    <location>
        <begin position="98"/>
        <end position="133"/>
    </location>
</feature>
<evidence type="ECO:0000313" key="10">
    <source>
        <dbReference type="Proteomes" id="UP000053890"/>
    </source>
</evidence>
<evidence type="ECO:0000256" key="6">
    <source>
        <dbReference type="ARBA" id="ARBA00033752"/>
    </source>
</evidence>
<keyword evidence="4" id="KW-0496">Mitochondrion</keyword>
<evidence type="ECO:0000256" key="1">
    <source>
        <dbReference type="ARBA" id="ARBA00004173"/>
    </source>
</evidence>
<dbReference type="Proteomes" id="UP000053890">
    <property type="component" value="Unassembled WGS sequence"/>
</dbReference>
<reference evidence="9 10" key="1">
    <citation type="journal article" date="2015" name="Front. Microbiol.">
        <title>Genome sequence of the plant growth promoting endophytic yeast Rhodotorula graminis WP1.</title>
        <authorList>
            <person name="Firrincieli A."/>
            <person name="Otillar R."/>
            <person name="Salamov A."/>
            <person name="Schmutz J."/>
            <person name="Khan Z."/>
            <person name="Redman R.S."/>
            <person name="Fleck N.D."/>
            <person name="Lindquist E."/>
            <person name="Grigoriev I.V."/>
            <person name="Doty S.L."/>
        </authorList>
    </citation>
    <scope>NUCLEOTIDE SEQUENCE [LARGE SCALE GENOMIC DNA]</scope>
    <source>
        <strain evidence="9 10">WP1</strain>
    </source>
</reference>
<feature type="region of interest" description="Disordered" evidence="8">
    <location>
        <begin position="40"/>
        <end position="59"/>
    </location>
</feature>
<dbReference type="OrthoDB" id="10252718at2759"/>
<evidence type="ECO:0000256" key="4">
    <source>
        <dbReference type="ARBA" id="ARBA00023128"/>
    </source>
</evidence>
<sequence>MACTCRSTLNALRQPTRRIAQTPFALLSARPLSSSATVLNAKPASSSPGAAAAAASSCPPGTVLKGLNYLKDGQDPVALEDSEYPAWVFALPTSKATAVKGDKGDPAAELRKQRVDLKKKTKAGIKASNDLKG</sequence>
<protein>
    <recommendedName>
        <fullName evidence="7">Large ribosomal subunit protein mL54</fullName>
    </recommendedName>
</protein>
<comment type="similarity">
    <text evidence="6">Belongs to the mitochondrion-specific ribosomal protein mL54 family.</text>
</comment>
<evidence type="ECO:0000256" key="3">
    <source>
        <dbReference type="ARBA" id="ARBA00022980"/>
    </source>
</evidence>
<dbReference type="STRING" id="578459.A0A0P9ELQ3"/>
<comment type="subcellular location">
    <subcellularLocation>
        <location evidence="1">Mitochondrion</location>
    </subcellularLocation>
</comment>
<evidence type="ECO:0000256" key="5">
    <source>
        <dbReference type="ARBA" id="ARBA00023274"/>
    </source>
</evidence>
<dbReference type="EMBL" id="KQ474086">
    <property type="protein sequence ID" value="KPV72683.1"/>
    <property type="molecule type" value="Genomic_DNA"/>
</dbReference>
<proteinExistence type="inferred from homology"/>
<evidence type="ECO:0000256" key="2">
    <source>
        <dbReference type="ARBA" id="ARBA00022946"/>
    </source>
</evidence>
<dbReference type="RefSeq" id="XP_018268732.1">
    <property type="nucleotide sequence ID" value="XM_018414843.1"/>
</dbReference>
<keyword evidence="5" id="KW-0687">Ribonucleoprotein</keyword>
<evidence type="ECO:0000313" key="9">
    <source>
        <dbReference type="EMBL" id="KPV72683.1"/>
    </source>
</evidence>
<keyword evidence="10" id="KW-1185">Reference proteome</keyword>
<keyword evidence="2" id="KW-0809">Transit peptide</keyword>
<dbReference type="OMA" id="REDHEYP"/>
<keyword evidence="3" id="KW-0689">Ribosomal protein</keyword>
<dbReference type="GO" id="GO:0003735">
    <property type="term" value="F:structural constituent of ribosome"/>
    <property type="evidence" value="ECO:0007669"/>
    <property type="project" value="TreeGrafter"/>
</dbReference>
<evidence type="ECO:0000256" key="7">
    <source>
        <dbReference type="ARBA" id="ARBA00035179"/>
    </source>
</evidence>
<evidence type="ECO:0000256" key="8">
    <source>
        <dbReference type="SAM" id="MobiDB-lite"/>
    </source>
</evidence>